<comment type="subcellular location">
    <subcellularLocation>
        <location evidence="1">Membrane</location>
        <topology evidence="1">Multi-pass membrane protein</topology>
    </subcellularLocation>
</comment>
<protein>
    <submittedName>
        <fullName evidence="7">Cation:H+ antiporter</fullName>
    </submittedName>
</protein>
<evidence type="ECO:0000256" key="3">
    <source>
        <dbReference type="ARBA" id="ARBA00022989"/>
    </source>
</evidence>
<sequence length="324" mass="34473">MGTEILISVIKLVFGLAILVKGADLLITGASGLARRAGIPEFVIGLTLVAFGTSLPELTVNVQASLQKASEITLGNVIGSNIANILLILGIAGIIRPLSIHKTFVKKEIPLNFLSILVLFAMVSDKLLDGSSQSLVSRSEGLVLVTTFMGYLYFLAAFLERDEVEEQEVQIGYAKGTAFIVLGLAGLIFGANWTVSGGVNLALALGVSQAIIGLFLIAVGTSLPELLTSAVAAYRGNSDIAIGNVAGSNIFNVSLVLGASALVNPIPVPERVFKDLVVLFIATFLLLVSNYTGRRYTISRWEGGLFLLIYTVYALYSWYVEITQ</sequence>
<dbReference type="RefSeq" id="WP_121012777.1">
    <property type="nucleotide sequence ID" value="NZ_RCCJ01000001.1"/>
</dbReference>
<name>A0A497XSY6_9AQUI</name>
<accession>A0A497XSY6</accession>
<dbReference type="GO" id="GO:0005886">
    <property type="term" value="C:plasma membrane"/>
    <property type="evidence" value="ECO:0007669"/>
    <property type="project" value="TreeGrafter"/>
</dbReference>
<dbReference type="NCBIfam" id="TIGR00367">
    <property type="entry name" value="calcium/sodium antiporter"/>
    <property type="match status" value="1"/>
</dbReference>
<evidence type="ECO:0000256" key="2">
    <source>
        <dbReference type="ARBA" id="ARBA00022692"/>
    </source>
</evidence>
<reference evidence="7 8" key="1">
    <citation type="submission" date="2018-10" db="EMBL/GenBank/DDBJ databases">
        <title>Genomic Encyclopedia of Archaeal and Bacterial Type Strains, Phase II (KMG-II): from individual species to whole genera.</title>
        <authorList>
            <person name="Goeker M."/>
        </authorList>
    </citation>
    <scope>NUCLEOTIDE SEQUENCE [LARGE SCALE GENOMIC DNA]</scope>
    <source>
        <strain evidence="7 8">DSM 16510</strain>
    </source>
</reference>
<keyword evidence="8" id="KW-1185">Reference proteome</keyword>
<feature type="transmembrane region" description="Helical" evidence="5">
    <location>
        <begin position="140"/>
        <end position="159"/>
    </location>
</feature>
<feature type="transmembrane region" description="Helical" evidence="5">
    <location>
        <begin position="240"/>
        <end position="266"/>
    </location>
</feature>
<feature type="transmembrane region" description="Helical" evidence="5">
    <location>
        <begin position="272"/>
        <end position="291"/>
    </location>
</feature>
<dbReference type="Gene3D" id="1.20.1420.30">
    <property type="entry name" value="NCX, central ion-binding region"/>
    <property type="match status" value="2"/>
</dbReference>
<evidence type="ECO:0000259" key="6">
    <source>
        <dbReference type="Pfam" id="PF01699"/>
    </source>
</evidence>
<feature type="domain" description="Sodium/calcium exchanger membrane region" evidence="6">
    <location>
        <begin position="176"/>
        <end position="318"/>
    </location>
</feature>
<gene>
    <name evidence="7" type="ORF">BCF55_1716</name>
</gene>
<dbReference type="Pfam" id="PF01699">
    <property type="entry name" value="Na_Ca_ex"/>
    <property type="match status" value="2"/>
</dbReference>
<keyword evidence="3 5" id="KW-1133">Transmembrane helix</keyword>
<evidence type="ECO:0000313" key="8">
    <source>
        <dbReference type="Proteomes" id="UP000267841"/>
    </source>
</evidence>
<feature type="domain" description="Sodium/calcium exchanger membrane region" evidence="6">
    <location>
        <begin position="9"/>
        <end position="155"/>
    </location>
</feature>
<feature type="transmembrane region" description="Helical" evidence="5">
    <location>
        <begin position="199"/>
        <end position="219"/>
    </location>
</feature>
<proteinExistence type="predicted"/>
<keyword evidence="2 5" id="KW-0812">Transmembrane</keyword>
<dbReference type="InterPro" id="IPR004837">
    <property type="entry name" value="NaCa_Exmemb"/>
</dbReference>
<feature type="transmembrane region" description="Helical" evidence="5">
    <location>
        <begin position="111"/>
        <end position="128"/>
    </location>
</feature>
<evidence type="ECO:0000256" key="1">
    <source>
        <dbReference type="ARBA" id="ARBA00004141"/>
    </source>
</evidence>
<dbReference type="PANTHER" id="PTHR10846">
    <property type="entry name" value="SODIUM/POTASSIUM/CALCIUM EXCHANGER"/>
    <property type="match status" value="1"/>
</dbReference>
<dbReference type="Proteomes" id="UP000267841">
    <property type="component" value="Unassembled WGS sequence"/>
</dbReference>
<evidence type="ECO:0000313" key="7">
    <source>
        <dbReference type="EMBL" id="RLJ71414.1"/>
    </source>
</evidence>
<organism evidence="7 8">
    <name type="scientific">Hydrogenivirga caldilitoris</name>
    <dbReference type="NCBI Taxonomy" id="246264"/>
    <lineage>
        <taxon>Bacteria</taxon>
        <taxon>Pseudomonadati</taxon>
        <taxon>Aquificota</taxon>
        <taxon>Aquificia</taxon>
        <taxon>Aquificales</taxon>
        <taxon>Aquificaceae</taxon>
        <taxon>Hydrogenivirga</taxon>
    </lineage>
</organism>
<keyword evidence="4 5" id="KW-0472">Membrane</keyword>
<dbReference type="GO" id="GO:0005262">
    <property type="term" value="F:calcium channel activity"/>
    <property type="evidence" value="ECO:0007669"/>
    <property type="project" value="TreeGrafter"/>
</dbReference>
<evidence type="ECO:0000256" key="4">
    <source>
        <dbReference type="ARBA" id="ARBA00023136"/>
    </source>
</evidence>
<dbReference type="InterPro" id="IPR044880">
    <property type="entry name" value="NCX_ion-bd_dom_sf"/>
</dbReference>
<feature type="transmembrane region" description="Helical" evidence="5">
    <location>
        <begin position="39"/>
        <end position="58"/>
    </location>
</feature>
<dbReference type="AlphaFoldDB" id="A0A497XSY6"/>
<comment type="caution">
    <text evidence="7">The sequence shown here is derived from an EMBL/GenBank/DDBJ whole genome shotgun (WGS) entry which is preliminary data.</text>
</comment>
<evidence type="ECO:0000256" key="5">
    <source>
        <dbReference type="SAM" id="Phobius"/>
    </source>
</evidence>
<feature type="transmembrane region" description="Helical" evidence="5">
    <location>
        <begin position="6"/>
        <end position="27"/>
    </location>
</feature>
<feature type="transmembrane region" description="Helical" evidence="5">
    <location>
        <begin position="78"/>
        <end position="99"/>
    </location>
</feature>
<feature type="transmembrane region" description="Helical" evidence="5">
    <location>
        <begin position="303"/>
        <end position="320"/>
    </location>
</feature>
<dbReference type="GO" id="GO:0008273">
    <property type="term" value="F:calcium, potassium:sodium antiporter activity"/>
    <property type="evidence" value="ECO:0007669"/>
    <property type="project" value="TreeGrafter"/>
</dbReference>
<dbReference type="PANTHER" id="PTHR10846:SF8">
    <property type="entry name" value="INNER MEMBRANE PROTEIN YRBG"/>
    <property type="match status" value="1"/>
</dbReference>
<dbReference type="GO" id="GO:0006874">
    <property type="term" value="P:intracellular calcium ion homeostasis"/>
    <property type="evidence" value="ECO:0007669"/>
    <property type="project" value="TreeGrafter"/>
</dbReference>
<dbReference type="InterPro" id="IPR004481">
    <property type="entry name" value="K/Na/Ca-exchanger"/>
</dbReference>
<dbReference type="OrthoDB" id="9794225at2"/>
<dbReference type="EMBL" id="RCCJ01000001">
    <property type="protein sequence ID" value="RLJ71414.1"/>
    <property type="molecule type" value="Genomic_DNA"/>
</dbReference>
<feature type="transmembrane region" description="Helical" evidence="5">
    <location>
        <begin position="171"/>
        <end position="193"/>
    </location>
</feature>